<feature type="domain" description="AbiEi antitoxin N-terminal" evidence="1">
    <location>
        <begin position="5"/>
        <end position="49"/>
    </location>
</feature>
<organism evidence="2 3">
    <name type="scientific">Terracoccus luteus</name>
    <dbReference type="NCBI Taxonomy" id="53356"/>
    <lineage>
        <taxon>Bacteria</taxon>
        <taxon>Bacillati</taxon>
        <taxon>Actinomycetota</taxon>
        <taxon>Actinomycetes</taxon>
        <taxon>Micrococcales</taxon>
        <taxon>Intrasporangiaceae</taxon>
        <taxon>Terracoccus</taxon>
    </lineage>
</organism>
<comment type="caution">
    <text evidence="2">The sequence shown here is derived from an EMBL/GenBank/DDBJ whole genome shotgun (WGS) entry which is preliminary data.</text>
</comment>
<dbReference type="InterPro" id="IPR025159">
    <property type="entry name" value="AbiEi_N"/>
</dbReference>
<gene>
    <name evidence="2" type="ORF">DFJ68_1114</name>
</gene>
<keyword evidence="3" id="KW-1185">Reference proteome</keyword>
<evidence type="ECO:0000313" key="3">
    <source>
        <dbReference type="Proteomes" id="UP000278440"/>
    </source>
</evidence>
<dbReference type="OrthoDB" id="5146042at2"/>
<dbReference type="AlphaFoldDB" id="A0A495XT47"/>
<name>A0A495XT47_9MICO</name>
<reference evidence="2 3" key="1">
    <citation type="submission" date="2018-10" db="EMBL/GenBank/DDBJ databases">
        <title>Sequencing the genomes of 1000 actinobacteria strains.</title>
        <authorList>
            <person name="Klenk H.-P."/>
        </authorList>
    </citation>
    <scope>NUCLEOTIDE SEQUENCE [LARGE SCALE GENOMIC DNA]</scope>
    <source>
        <strain evidence="2 3">DSM 44267</strain>
    </source>
</reference>
<evidence type="ECO:0000259" key="1">
    <source>
        <dbReference type="Pfam" id="PF13338"/>
    </source>
</evidence>
<dbReference type="Proteomes" id="UP000278440">
    <property type="component" value="Unassembled WGS sequence"/>
</dbReference>
<dbReference type="EMBL" id="RBXT01000001">
    <property type="protein sequence ID" value="RKT77690.1"/>
    <property type="molecule type" value="Genomic_DNA"/>
</dbReference>
<evidence type="ECO:0000313" key="2">
    <source>
        <dbReference type="EMBL" id="RKT77690.1"/>
    </source>
</evidence>
<accession>A0A495XT47</accession>
<dbReference type="RefSeq" id="WP_121031709.1">
    <property type="nucleotide sequence ID" value="NZ_RBXT01000001.1"/>
</dbReference>
<proteinExistence type="predicted"/>
<sequence length="312" mass="34646">MARTLQTVTRAQWGLVTRRQALELGLSDAALRWRVTSGRWRRVHPGVFQTLPGRDDWQTTALAGLLHVGIPAALCGPSAGYLWGLVPAPGPLVHIVVPTSRRPDPAPGLVISRSRFALDRTDERAWPHRIGVDHTVFDLAQGQPLDRAVALVAKAVQSRRTTVRNLRSALELRPNQTLRTLLLEVLDDVSTGIESAAELRYLRDVERSHGLPRAEHQRPGLDRTVCDNDYEPVRMKVEVDGRLGHAGWSHQQRDGRRDRRHATGGWLTIRVFWTDVAGSPCETASDLAAIMASRGWRGTPRPCRRRGCGVSA</sequence>
<dbReference type="Pfam" id="PF13338">
    <property type="entry name" value="AbiEi_4"/>
    <property type="match status" value="1"/>
</dbReference>
<protein>
    <submittedName>
        <fullName evidence="2">Putative AbiEi antitoxin of type IV toxin-antitoxin system</fullName>
    </submittedName>
</protein>